<dbReference type="InterPro" id="IPR014867">
    <property type="entry name" value="Spore_coat_CotH_CotH2/3/7"/>
</dbReference>
<dbReference type="Proteomes" id="UP001460888">
    <property type="component" value="Unassembled WGS sequence"/>
</dbReference>
<gene>
    <name evidence="2" type="ORF">SADO_15729</name>
</gene>
<evidence type="ECO:0000256" key="1">
    <source>
        <dbReference type="SAM" id="MobiDB-lite"/>
    </source>
</evidence>
<protein>
    <submittedName>
        <fullName evidence="2">Spore coat protein CotH</fullName>
    </submittedName>
</protein>
<feature type="region of interest" description="Disordered" evidence="1">
    <location>
        <begin position="107"/>
        <end position="129"/>
    </location>
</feature>
<accession>A0ABV2B493</accession>
<feature type="region of interest" description="Disordered" evidence="1">
    <location>
        <begin position="13"/>
        <end position="55"/>
    </location>
</feature>
<dbReference type="EMBL" id="APND01000005">
    <property type="protein sequence ID" value="MES1930712.1"/>
    <property type="molecule type" value="Genomic_DNA"/>
</dbReference>
<dbReference type="PANTHER" id="PTHR40050">
    <property type="entry name" value="INNER SPORE COAT PROTEIN H"/>
    <property type="match status" value="1"/>
</dbReference>
<organism evidence="2 3">
    <name type="scientific">Salinisphaera dokdonensis CL-ES53</name>
    <dbReference type="NCBI Taxonomy" id="1304272"/>
    <lineage>
        <taxon>Bacteria</taxon>
        <taxon>Pseudomonadati</taxon>
        <taxon>Pseudomonadota</taxon>
        <taxon>Gammaproteobacteria</taxon>
        <taxon>Salinisphaerales</taxon>
        <taxon>Salinisphaeraceae</taxon>
        <taxon>Salinisphaera</taxon>
    </lineage>
</organism>
<keyword evidence="3" id="KW-1185">Reference proteome</keyword>
<evidence type="ECO:0000313" key="2">
    <source>
        <dbReference type="EMBL" id="MES1930712.1"/>
    </source>
</evidence>
<feature type="compositionally biased region" description="Gly residues" evidence="1">
    <location>
        <begin position="13"/>
        <end position="36"/>
    </location>
</feature>
<keyword evidence="2" id="KW-0167">Capsid protein</keyword>
<sequence>MLVFVAAGLSACGGGGGGSDDDGGSGGGSAGGGTGGDSTADPSQVPGLNADGDIVDPGEAATVSYALPDDANIIRVNLTIKAPTSDACQADDPATIEDEEDYRGCTLTDLNGGDDPDNRGDTDGSDAFDPELQITASIPDTEFKFIGEMEVRGASTRQSKQKSYKVEFDNEDDDGFDDDWFGMERFQLNKHPYDLSHIRNKLAFDLFTQVSDFPSLRTQFIHLYVTDEANPAAGEQDFGLFTNVEYMDDDWAENHGQLEESNIFKAEQFEFLSPEETPLIRADADSDEFETLLESKGDNENTDVLIAMLEAINDGEPDFNTDFARYFHPDNFRTWLAINILLSNKDTNSQNFYLYRPADVDGDGVEDFERFYFTPWDYDGAWDFYGQPNEAAENPIRPRWQQGLANWWGMVLVREYIKAGAGNVQALTAKLDALQSAEVTAANVQRLIDGYPIDEIKAVLTTNPDLNNLPLQGSGSAADQIQAEIDRLPATIAAARAEYDATLERPMPVYMAAENQGGNVVLRWDASYDIQSDALRYDVRLSTSPVLATGRSGDACTAADDEPMRLLDGDTYQENGLVGTSTVPSTPLTPGTRYYLQVVVRDAKNYCQSAFDEYYDESTDQVSSGILAFDYQSDGSVSLVID</sequence>
<name>A0ABV2B493_9GAMM</name>
<keyword evidence="2" id="KW-0946">Virion</keyword>
<comment type="caution">
    <text evidence="2">The sequence shown here is derived from an EMBL/GenBank/DDBJ whole genome shotgun (WGS) entry which is preliminary data.</text>
</comment>
<reference evidence="2 3" key="1">
    <citation type="submission" date="2013-03" db="EMBL/GenBank/DDBJ databases">
        <title>Salinisphaera dokdonensis CL-ES53 Genome Sequencing.</title>
        <authorList>
            <person name="Li C."/>
            <person name="Lai Q."/>
            <person name="Shao Z."/>
        </authorList>
    </citation>
    <scope>NUCLEOTIDE SEQUENCE [LARGE SCALE GENOMIC DNA]</scope>
    <source>
        <strain evidence="2 3">CL-ES53</strain>
    </source>
</reference>
<evidence type="ECO:0000313" key="3">
    <source>
        <dbReference type="Proteomes" id="UP001460888"/>
    </source>
</evidence>
<proteinExistence type="predicted"/>
<dbReference type="Pfam" id="PF08757">
    <property type="entry name" value="CotH"/>
    <property type="match status" value="1"/>
</dbReference>
<dbReference type="PANTHER" id="PTHR40050:SF1">
    <property type="entry name" value="INNER SPORE COAT PROTEIN H"/>
    <property type="match status" value="1"/>
</dbReference>